<dbReference type="GO" id="GO:0005524">
    <property type="term" value="F:ATP binding"/>
    <property type="evidence" value="ECO:0007669"/>
    <property type="project" value="UniProtKB-KW"/>
</dbReference>
<dbReference type="SUPFAM" id="SSF111331">
    <property type="entry name" value="NAD kinase/diacylglycerol kinase-like"/>
    <property type="match status" value="1"/>
</dbReference>
<keyword evidence="3 6" id="KW-0418">Kinase</keyword>
<dbReference type="InterPro" id="IPR017438">
    <property type="entry name" value="ATP-NAD_kinase_N"/>
</dbReference>
<dbReference type="AlphaFoldDB" id="A0A4Q7MXD0"/>
<protein>
    <submittedName>
        <fullName evidence="6">YegS/Rv2252/BmrU family lipid kinase</fullName>
    </submittedName>
</protein>
<evidence type="ECO:0000256" key="1">
    <source>
        <dbReference type="ARBA" id="ARBA00022679"/>
    </source>
</evidence>
<organism evidence="6 7">
    <name type="scientific">Pseudobacter ginsenosidimutans</name>
    <dbReference type="NCBI Taxonomy" id="661488"/>
    <lineage>
        <taxon>Bacteria</taxon>
        <taxon>Pseudomonadati</taxon>
        <taxon>Bacteroidota</taxon>
        <taxon>Chitinophagia</taxon>
        <taxon>Chitinophagales</taxon>
        <taxon>Chitinophagaceae</taxon>
        <taxon>Pseudobacter</taxon>
    </lineage>
</organism>
<comment type="caution">
    <text evidence="6">The sequence shown here is derived from an EMBL/GenBank/DDBJ whole genome shotgun (WGS) entry which is preliminary data.</text>
</comment>
<dbReference type="InterPro" id="IPR016064">
    <property type="entry name" value="NAD/diacylglycerol_kinase_sf"/>
</dbReference>
<accession>A0A4Q7MXD0</accession>
<gene>
    <name evidence="6" type="ORF">EV199_3658</name>
</gene>
<evidence type="ECO:0000256" key="2">
    <source>
        <dbReference type="ARBA" id="ARBA00022741"/>
    </source>
</evidence>
<dbReference type="Pfam" id="PF19279">
    <property type="entry name" value="YegS_C"/>
    <property type="match status" value="1"/>
</dbReference>
<feature type="domain" description="DAGKc" evidence="5">
    <location>
        <begin position="1"/>
        <end position="124"/>
    </location>
</feature>
<dbReference type="PROSITE" id="PS50146">
    <property type="entry name" value="DAGK"/>
    <property type="match status" value="1"/>
</dbReference>
<dbReference type="SMART" id="SM00046">
    <property type="entry name" value="DAGKc"/>
    <property type="match status" value="1"/>
</dbReference>
<dbReference type="Gene3D" id="2.60.200.40">
    <property type="match status" value="1"/>
</dbReference>
<evidence type="ECO:0000259" key="5">
    <source>
        <dbReference type="PROSITE" id="PS50146"/>
    </source>
</evidence>
<dbReference type="Pfam" id="PF00781">
    <property type="entry name" value="DAGK_cat"/>
    <property type="match status" value="1"/>
</dbReference>
<evidence type="ECO:0000313" key="7">
    <source>
        <dbReference type="Proteomes" id="UP000293874"/>
    </source>
</evidence>
<dbReference type="InterPro" id="IPR045540">
    <property type="entry name" value="YegS/DAGK_C"/>
</dbReference>
<evidence type="ECO:0000256" key="4">
    <source>
        <dbReference type="ARBA" id="ARBA00022840"/>
    </source>
</evidence>
<proteinExistence type="predicted"/>
<reference evidence="6 7" key="1">
    <citation type="submission" date="2019-02" db="EMBL/GenBank/DDBJ databases">
        <title>Genomic Encyclopedia of Type Strains, Phase IV (KMG-IV): sequencing the most valuable type-strain genomes for metagenomic binning, comparative biology and taxonomic classification.</title>
        <authorList>
            <person name="Goeker M."/>
        </authorList>
    </citation>
    <scope>NUCLEOTIDE SEQUENCE [LARGE SCALE GENOMIC DNA]</scope>
    <source>
        <strain evidence="6 7">DSM 18116</strain>
    </source>
</reference>
<dbReference type="PANTHER" id="PTHR12358">
    <property type="entry name" value="SPHINGOSINE KINASE"/>
    <property type="match status" value="1"/>
</dbReference>
<keyword evidence="2" id="KW-0547">Nucleotide-binding</keyword>
<evidence type="ECO:0000313" key="6">
    <source>
        <dbReference type="EMBL" id="RZS71750.1"/>
    </source>
</evidence>
<dbReference type="Proteomes" id="UP000293874">
    <property type="component" value="Unassembled WGS sequence"/>
</dbReference>
<keyword evidence="1" id="KW-0808">Transferase</keyword>
<keyword evidence="7" id="KW-1185">Reference proteome</keyword>
<keyword evidence="4" id="KW-0067">ATP-binding</keyword>
<name>A0A4Q7MXD0_9BACT</name>
<sequence>MKLAMLIHNPGAGDQEHTKQKLLDLLKSQDYECRYFSTKKEGWETIDPDADLIVIAGGDGTVGKVVRNLVKQDQTHIPLALLPAGTANNIAGTLGISGELEEIVEAWKPGLIKKFDLGLFKQEGDEQIFLEGVGFGLFPKLIKEMNKVDDVPETAEESLELALTTLLDIAQTAKSRYCKLELDGNDHSGDYLLLEIMNAHSIGPNLKLAPQADPGDGRFDAVWIREDERSKLIEYLRHRLNKEEATPPFHSLACKRVHLEWTGAQVHIDDALEKKEKPPLTAVIELLPEMVSFLIPAKPSVI</sequence>
<dbReference type="GO" id="GO:0016301">
    <property type="term" value="F:kinase activity"/>
    <property type="evidence" value="ECO:0007669"/>
    <property type="project" value="UniProtKB-KW"/>
</dbReference>
<dbReference type="PANTHER" id="PTHR12358:SF54">
    <property type="entry name" value="SPHINGOSINE KINASE RELATED PROTEIN"/>
    <property type="match status" value="1"/>
</dbReference>
<dbReference type="Gene3D" id="3.40.50.10330">
    <property type="entry name" value="Probable inorganic polyphosphate/atp-NAD kinase, domain 1"/>
    <property type="match status" value="1"/>
</dbReference>
<dbReference type="InterPro" id="IPR001206">
    <property type="entry name" value="Diacylglycerol_kinase_cat_dom"/>
</dbReference>
<evidence type="ECO:0000256" key="3">
    <source>
        <dbReference type="ARBA" id="ARBA00022777"/>
    </source>
</evidence>
<dbReference type="InterPro" id="IPR050187">
    <property type="entry name" value="Lipid_Phosphate_FormReg"/>
</dbReference>
<dbReference type="EMBL" id="SGXA01000002">
    <property type="protein sequence ID" value="RZS71750.1"/>
    <property type="molecule type" value="Genomic_DNA"/>
</dbReference>